<dbReference type="SUPFAM" id="SSF51126">
    <property type="entry name" value="Pectin lyase-like"/>
    <property type="match status" value="1"/>
</dbReference>
<evidence type="ECO:0008006" key="11">
    <source>
        <dbReference type="Google" id="ProtNLM"/>
    </source>
</evidence>
<evidence type="ECO:0000313" key="9">
    <source>
        <dbReference type="EMBL" id="SKD08891.1"/>
    </source>
</evidence>
<evidence type="ECO:0000256" key="1">
    <source>
        <dbReference type="ARBA" id="ARBA00001255"/>
    </source>
</evidence>
<dbReference type="Pfam" id="PF23763">
    <property type="entry name" value="Beta-barrel_GLAA-B_I"/>
    <property type="match status" value="1"/>
</dbReference>
<dbReference type="InterPro" id="IPR012334">
    <property type="entry name" value="Pectin_lyas_fold"/>
</dbReference>
<accession>A0A1T5P852</accession>
<organism evidence="9 10">
    <name type="scientific">Chitinophaga ginsengisegetis</name>
    <dbReference type="NCBI Taxonomy" id="393003"/>
    <lineage>
        <taxon>Bacteria</taxon>
        <taxon>Pseudomonadati</taxon>
        <taxon>Bacteroidota</taxon>
        <taxon>Chitinophagia</taxon>
        <taxon>Chitinophagales</taxon>
        <taxon>Chitinophagaceae</taxon>
        <taxon>Chitinophaga</taxon>
    </lineage>
</organism>
<dbReference type="InterPro" id="IPR057275">
    <property type="entry name" value="Beta-barrel_GLAA-B_I"/>
</dbReference>
<keyword evidence="5" id="KW-0378">Hydrolase</keyword>
<comment type="catalytic activity">
    <reaction evidence="1">
        <text>Hydrolysis of terminal, non-reducing alpha-D-galactose residues in alpha-D-galactosides, including galactose oligosaccharides, galactomannans and galactolipids.</text>
        <dbReference type="EC" id="3.2.1.22"/>
    </reaction>
</comment>
<protein>
    <recommendedName>
        <fullName evidence="11">Right handed beta helix region</fullName>
    </recommendedName>
</protein>
<evidence type="ECO:0000256" key="3">
    <source>
        <dbReference type="ARBA" id="ARBA00022729"/>
    </source>
</evidence>
<evidence type="ECO:0000256" key="5">
    <source>
        <dbReference type="ARBA" id="ARBA00022801"/>
    </source>
</evidence>
<dbReference type="GO" id="GO:0004557">
    <property type="term" value="F:alpha-galactosidase activity"/>
    <property type="evidence" value="ECO:0007669"/>
    <property type="project" value="UniProtKB-EC"/>
</dbReference>
<proteinExistence type="predicted"/>
<evidence type="ECO:0000259" key="8">
    <source>
        <dbReference type="Pfam" id="PF23764"/>
    </source>
</evidence>
<evidence type="ECO:0000256" key="2">
    <source>
        <dbReference type="ARBA" id="ARBA00001271"/>
    </source>
</evidence>
<evidence type="ECO:0000256" key="4">
    <source>
        <dbReference type="ARBA" id="ARBA00022737"/>
    </source>
</evidence>
<keyword evidence="3" id="KW-0732">Signal</keyword>
<dbReference type="InterPro" id="IPR056441">
    <property type="entry name" value="Beta-barrel_GLAA-B_II"/>
</dbReference>
<feature type="domain" description="GLAA-B beta-barrel" evidence="7">
    <location>
        <begin position="135"/>
        <end position="233"/>
    </location>
</feature>
<evidence type="ECO:0000313" key="10">
    <source>
        <dbReference type="Proteomes" id="UP000190166"/>
    </source>
</evidence>
<name>A0A1T5P852_9BACT</name>
<keyword evidence="6" id="KW-0326">Glycosidase</keyword>
<dbReference type="AlphaFoldDB" id="A0A1T5P852"/>
<comment type="catalytic activity">
    <reaction evidence="2">
        <text>Hydrolysis of terminal, non-reducing branched (1-&gt;3)-alpha-D-galactosidic residues, producing free D-galactose.</text>
        <dbReference type="EC" id="3.2.1.n1"/>
    </reaction>
</comment>
<evidence type="ECO:0000259" key="7">
    <source>
        <dbReference type="Pfam" id="PF23763"/>
    </source>
</evidence>
<dbReference type="Proteomes" id="UP000190166">
    <property type="component" value="Unassembled WGS sequence"/>
</dbReference>
<gene>
    <name evidence="9" type="ORF">SAMN05660461_4768</name>
</gene>
<dbReference type="InterPro" id="IPR011050">
    <property type="entry name" value="Pectin_lyase_fold/virulence"/>
</dbReference>
<evidence type="ECO:0000256" key="6">
    <source>
        <dbReference type="ARBA" id="ARBA00023295"/>
    </source>
</evidence>
<feature type="domain" description="GLAA-B beta-barrel" evidence="8">
    <location>
        <begin position="342"/>
        <end position="406"/>
    </location>
</feature>
<sequence length="603" mass="67461">MCVLCLQYTHGAAAYDTVYVTGFGARPDSRADAVAAVQAALEACRQKENPLLFFPAGRYDFWPQHAVKKVYYESNTSDINPKYNAIMIAGFKKLVIEGAGSEFVYHGRIQPFTIERSSHVTLRNVSIDWDFPLTAQAVVLDTTAAYIDVRIDTAQYPYTIVNGQMLFAAEGWSGKITGIMEYEKDTHLIAYKTGDEPSALGPDWRGYKATAMDNGVVRLHHPFRRKPSPGNILVLRHNSRDHAMIFVTHSDNILMEKVNGYHCAGLGILSQYTSDLTFKNISIVPNIAKGRYFSGHDDGLHFSNCRGNIYVDSCRFGGLMDDPINVHGTYVRIISKLDKNRLLCRFMEPMSVGMEWSEIGDNIAFIDHHSLAAIGKGKVTTFRKISTTDFELTLAGEIPARIQEGDGLENMSWTPAVTVRNTSFESCRARGLLVTTPKKVIIENNSFASSGSAILIAGDVNSWYESGAITDLLIKGNKFLAPCNTSDYQFTEAVISIYPEIPVMNDSTPLYHKNIRIEGNSFYAFDYPILFAQSVNGLQFISNDLIRSYDYKPYHARKAAFFLSGCRNVRIQDNKVAPGLLGKNVEFKFMKKKEIQCQQELVF</sequence>
<dbReference type="EMBL" id="FUZZ01000004">
    <property type="protein sequence ID" value="SKD08891.1"/>
    <property type="molecule type" value="Genomic_DNA"/>
</dbReference>
<dbReference type="Pfam" id="PF23764">
    <property type="entry name" value="Beta-barrel_GLAA-B_II"/>
    <property type="match status" value="1"/>
</dbReference>
<keyword evidence="4" id="KW-0677">Repeat</keyword>
<reference evidence="9 10" key="1">
    <citation type="submission" date="2017-02" db="EMBL/GenBank/DDBJ databases">
        <authorList>
            <person name="Peterson S.W."/>
        </authorList>
    </citation>
    <scope>NUCLEOTIDE SEQUENCE [LARGE SCALE GENOMIC DNA]</scope>
    <source>
        <strain evidence="9 10">DSM 18108</strain>
    </source>
</reference>
<keyword evidence="10" id="KW-1185">Reference proteome</keyword>
<dbReference type="STRING" id="393003.SAMN05660461_4768"/>
<dbReference type="Gene3D" id="2.160.20.10">
    <property type="entry name" value="Single-stranded right-handed beta-helix, Pectin lyase-like"/>
    <property type="match status" value="2"/>
</dbReference>